<dbReference type="Gene3D" id="1.20.120.1630">
    <property type="match status" value="1"/>
</dbReference>
<sequence>MSQLPALLKVPFVLSIAWGIHATMTPPKPPPPPEERLKPVGLEVAAPWFAQFAKNIFTIAGVCEALVLIAAHYPDHAVSAYLLRYLVCGDDFLASASDIYVSLPFMLGWASNIFGSLIRLRCYAMLDNFFTFELSIRKNHHLVTSGPYSVVRHPSYTGAIFAAAGTLLSHFSRGSWLVECSGLLPQSATVLSALCAGGITIMLFAMHIRMDKEDEMLKIGFGKDWEQWVAKVPCRVIPGLL</sequence>
<dbReference type="GO" id="GO:0005789">
    <property type="term" value="C:endoplasmic reticulum membrane"/>
    <property type="evidence" value="ECO:0007669"/>
    <property type="project" value="UniProtKB-SubCell"/>
</dbReference>
<feature type="signal peptide" evidence="6">
    <location>
        <begin position="1"/>
        <end position="22"/>
    </location>
</feature>
<keyword evidence="8" id="KW-1185">Reference proteome</keyword>
<evidence type="ECO:0000256" key="6">
    <source>
        <dbReference type="SAM" id="SignalP"/>
    </source>
</evidence>
<comment type="similarity">
    <text evidence="5">Belongs to the class VI-like SAM-binding methyltransferase superfamily. Isoprenylcysteine carboxyl methyltransferase family.</text>
</comment>
<keyword evidence="2" id="KW-0812">Transmembrane</keyword>
<evidence type="ECO:0000256" key="5">
    <source>
        <dbReference type="RuleBase" id="RU362022"/>
    </source>
</evidence>
<dbReference type="InterPro" id="IPR007269">
    <property type="entry name" value="ICMT_MeTrfase"/>
</dbReference>
<evidence type="ECO:0000256" key="4">
    <source>
        <dbReference type="ARBA" id="ARBA00023136"/>
    </source>
</evidence>
<dbReference type="OrthoDB" id="422086at2759"/>
<dbReference type="Proteomes" id="UP000054144">
    <property type="component" value="Unassembled WGS sequence"/>
</dbReference>
<dbReference type="EC" id="2.1.1.100" evidence="5"/>
<accession>A0A0D7AGD0</accession>
<keyword evidence="3" id="KW-1133">Transmembrane helix</keyword>
<keyword evidence="4" id="KW-0472">Membrane</keyword>
<evidence type="ECO:0000256" key="1">
    <source>
        <dbReference type="ARBA" id="ARBA00004141"/>
    </source>
</evidence>
<dbReference type="GO" id="GO:0032259">
    <property type="term" value="P:methylation"/>
    <property type="evidence" value="ECO:0007669"/>
    <property type="project" value="UniProtKB-KW"/>
</dbReference>
<keyword evidence="6" id="KW-0732">Signal</keyword>
<dbReference type="GO" id="GO:0004671">
    <property type="term" value="F:protein C-terminal S-isoprenylcysteine carboxyl O-methyltransferase activity"/>
    <property type="evidence" value="ECO:0007669"/>
    <property type="project" value="UniProtKB-EC"/>
</dbReference>
<name>A0A0D7AGD0_9AGAR</name>
<protein>
    <recommendedName>
        <fullName evidence="5">Protein-S-isoprenylcysteine O-methyltransferase</fullName>
        <ecNumber evidence="5">2.1.1.100</ecNumber>
    </recommendedName>
</protein>
<evidence type="ECO:0000256" key="2">
    <source>
        <dbReference type="ARBA" id="ARBA00022692"/>
    </source>
</evidence>
<feature type="chain" id="PRO_5002316175" description="Protein-S-isoprenylcysteine O-methyltransferase" evidence="6">
    <location>
        <begin position="23"/>
        <end position="241"/>
    </location>
</feature>
<dbReference type="AlphaFoldDB" id="A0A0D7AGD0"/>
<evidence type="ECO:0000313" key="7">
    <source>
        <dbReference type="EMBL" id="KIY50341.1"/>
    </source>
</evidence>
<keyword evidence="5" id="KW-0489">Methyltransferase</keyword>
<organism evidence="7 8">
    <name type="scientific">Fistulina hepatica ATCC 64428</name>
    <dbReference type="NCBI Taxonomy" id="1128425"/>
    <lineage>
        <taxon>Eukaryota</taxon>
        <taxon>Fungi</taxon>
        <taxon>Dikarya</taxon>
        <taxon>Basidiomycota</taxon>
        <taxon>Agaricomycotina</taxon>
        <taxon>Agaricomycetes</taxon>
        <taxon>Agaricomycetidae</taxon>
        <taxon>Agaricales</taxon>
        <taxon>Fistulinaceae</taxon>
        <taxon>Fistulina</taxon>
    </lineage>
</organism>
<comment type="catalytic activity">
    <reaction evidence="5">
        <text>[protein]-C-terminal S-[(2E,6E)-farnesyl]-L-cysteine + S-adenosyl-L-methionine = [protein]-C-terminal S-[(2E,6E)-farnesyl]-L-cysteine methyl ester + S-adenosyl-L-homocysteine</text>
        <dbReference type="Rhea" id="RHEA:21672"/>
        <dbReference type="Rhea" id="RHEA-COMP:12125"/>
        <dbReference type="Rhea" id="RHEA-COMP:12126"/>
        <dbReference type="ChEBI" id="CHEBI:57856"/>
        <dbReference type="ChEBI" id="CHEBI:59789"/>
        <dbReference type="ChEBI" id="CHEBI:90510"/>
        <dbReference type="ChEBI" id="CHEBI:90511"/>
        <dbReference type="EC" id="2.1.1.100"/>
    </reaction>
</comment>
<proteinExistence type="inferred from homology"/>
<keyword evidence="5" id="KW-0808">Transferase</keyword>
<evidence type="ECO:0000313" key="8">
    <source>
        <dbReference type="Proteomes" id="UP000054144"/>
    </source>
</evidence>
<dbReference type="Pfam" id="PF04140">
    <property type="entry name" value="ICMT"/>
    <property type="match status" value="1"/>
</dbReference>
<dbReference type="PANTHER" id="PTHR12714:SF9">
    <property type="entry name" value="PROTEIN-S-ISOPRENYLCYSTEINE O-METHYLTRANSFERASE"/>
    <property type="match status" value="1"/>
</dbReference>
<comment type="subcellular location">
    <subcellularLocation>
        <location evidence="5">Endoplasmic reticulum membrane</location>
        <topology evidence="5">Multi-pass membrane protein</topology>
    </subcellularLocation>
    <subcellularLocation>
        <location evidence="1">Membrane</location>
        <topology evidence="1">Multi-pass membrane protein</topology>
    </subcellularLocation>
</comment>
<keyword evidence="5" id="KW-0949">S-adenosyl-L-methionine</keyword>
<reference evidence="7 8" key="1">
    <citation type="journal article" date="2015" name="Fungal Genet. Biol.">
        <title>Evolution of novel wood decay mechanisms in Agaricales revealed by the genome sequences of Fistulina hepatica and Cylindrobasidium torrendii.</title>
        <authorList>
            <person name="Floudas D."/>
            <person name="Held B.W."/>
            <person name="Riley R."/>
            <person name="Nagy L.G."/>
            <person name="Koehler G."/>
            <person name="Ransdell A.S."/>
            <person name="Younus H."/>
            <person name="Chow J."/>
            <person name="Chiniquy J."/>
            <person name="Lipzen A."/>
            <person name="Tritt A."/>
            <person name="Sun H."/>
            <person name="Haridas S."/>
            <person name="LaButti K."/>
            <person name="Ohm R.A."/>
            <person name="Kues U."/>
            <person name="Blanchette R.A."/>
            <person name="Grigoriev I.V."/>
            <person name="Minto R.E."/>
            <person name="Hibbett D.S."/>
        </authorList>
    </citation>
    <scope>NUCLEOTIDE SEQUENCE [LARGE SCALE GENOMIC DNA]</scope>
    <source>
        <strain evidence="7 8">ATCC 64428</strain>
    </source>
</reference>
<evidence type="ECO:0000256" key="3">
    <source>
        <dbReference type="ARBA" id="ARBA00022989"/>
    </source>
</evidence>
<keyword evidence="5" id="KW-0256">Endoplasmic reticulum</keyword>
<gene>
    <name evidence="7" type="ORF">FISHEDRAFT_39723</name>
</gene>
<dbReference type="EMBL" id="KN881676">
    <property type="protein sequence ID" value="KIY50341.1"/>
    <property type="molecule type" value="Genomic_DNA"/>
</dbReference>
<dbReference type="PANTHER" id="PTHR12714">
    <property type="entry name" value="PROTEIN-S ISOPRENYLCYSTEINE O-METHYLTRANSFERASE"/>
    <property type="match status" value="1"/>
</dbReference>